<feature type="region of interest" description="Disordered" evidence="1">
    <location>
        <begin position="898"/>
        <end position="921"/>
    </location>
</feature>
<dbReference type="RefSeq" id="WP_183168168.1">
    <property type="nucleotide sequence ID" value="NZ_JACHXI010000034.1"/>
</dbReference>
<feature type="transmembrane region" description="Helical" evidence="2">
    <location>
        <begin position="380"/>
        <end position="400"/>
    </location>
</feature>
<feature type="compositionally biased region" description="Polar residues" evidence="1">
    <location>
        <begin position="898"/>
        <end position="908"/>
    </location>
</feature>
<evidence type="ECO:0000256" key="2">
    <source>
        <dbReference type="SAM" id="Phobius"/>
    </source>
</evidence>
<evidence type="ECO:0000256" key="1">
    <source>
        <dbReference type="SAM" id="MobiDB-lite"/>
    </source>
</evidence>
<sequence length="1121" mass="119484">MEFTLYSVGDSAFLEQILISVAMVTGSGDFSKMASVGLLLSVLFVCVQSLVQGARGIEFQQVLFGWLVYACLFYPSTTVVVEDAYDGNTRVVDNVPLGVGAAGGIISQIGYKLTDMFEVGYGYYAPTLTSSYFAESLEILNGMRSRFQNSAVFTAANTVLSSGAGDFRKSWNTYIRECTLTKIDLGFASVDDVANAPIMEALRFDSRIYGTRLYLYDRVGTDYDCTDAYNELENATQMVVQSQELNTALTNLLQINTVTGASAVSKLSDSLQALGAVTVNGYDYMKAALLDPVYADAVVGRYQDLQDYSSALMVRQAIQQRNTQWAAEQSMFLNVARPMQTFFEGLVYAITPLLAFMLVMGRFGVSLAAKYLQTLFWIQLWLPILSIINLFILTAASRKLGSYGASELNSMYALYGADEIIQTWIATGGMLAAATPVISLFVVTGSSYAMTSIAGRLNGGDHLNEKIDTPDVVQPAAYMQAQPMHGWDAYRGTLQSGTDGLLGSMSLGSTIRSGISSASMRQEQASQAFTEQLGRTFSDSASSEQMMSNLSSLGRTVGSMNTQQSGMVEKASKDFSEKFGVGASDRDAVRGAFTLAITGDAGAQLTAKRGLSQIVSKAQGDEGKAKGTDFGINGSVGVSGGAKGISESSGEDSTSTTAEQVNNYLEGLAYQKNDSAQLTNQLAQQFSASGGSSWKTGLSDTQSTALSKLGSNLLSASENFSTVNELADSVSTTTNSDYRTLGAAIEHSPAAENLLNEHMRYAPSAVRQNAVNLENQFKSYGMNPHVARNAAQLAALANTSNYAPGSEASGVQAALAVANLATSSNAGVEADPYRNSAIHAPEVEGVRDRVSAQVGSGGRAAAGVRSESVPHARLDPAQMLGALPETSSIAESNYQTSQAQLENQANRADQQRSEPQLARARHDLSQVAERGLRKSTWFWGRMDNANNYLKEEGSRIIGGLAEAASAMNGALGSAKIEGFSDLINVAKVASGKGDQAASDFYAQHGQVFTEKLTQAATLRYNLTPAQAGVYASEFGLSTISRDQAMEKLRMDYADRDQDGSVILQQGKPQLSAENEKMVTDMGEAISSAATAGDQAGAYLRPIQHINRLSTSVVDSANPSGR</sequence>
<reference evidence="4 5" key="1">
    <citation type="submission" date="2020-08" db="EMBL/GenBank/DDBJ databases">
        <title>Genomic Encyclopedia of Type Strains, Phase III (KMG-III): the genomes of soil and plant-associated and newly described type strains.</title>
        <authorList>
            <person name="Whitman W."/>
        </authorList>
    </citation>
    <scope>NUCLEOTIDE SEQUENCE [LARGE SCALE GENOMIC DNA]</scope>
    <source>
        <strain evidence="4 5">CECT 4462</strain>
    </source>
</reference>
<keyword evidence="2" id="KW-1133">Transmembrane helix</keyword>
<evidence type="ECO:0000313" key="4">
    <source>
        <dbReference type="EMBL" id="MBB3105323.1"/>
    </source>
</evidence>
<evidence type="ECO:0000259" key="3">
    <source>
        <dbReference type="Pfam" id="PF07916"/>
    </source>
</evidence>
<accession>A0A839TCI9</accession>
<dbReference type="InterPro" id="IPR012931">
    <property type="entry name" value="TraG_N_Proteobacteria"/>
</dbReference>
<feature type="transmembrane region" description="Helical" evidence="2">
    <location>
        <begin position="346"/>
        <end position="368"/>
    </location>
</feature>
<feature type="domain" description="TraG N-terminal Proteobacteria" evidence="3">
    <location>
        <begin position="4"/>
        <end position="462"/>
    </location>
</feature>
<dbReference type="AlphaFoldDB" id="A0A839TCI9"/>
<protein>
    <submittedName>
        <fullName evidence="4">Conjugal transfer mating pair stabilization protein TraG</fullName>
    </submittedName>
</protein>
<name>A0A839TCI9_AZOMA</name>
<proteinExistence type="predicted"/>
<comment type="caution">
    <text evidence="4">The sequence shown here is derived from an EMBL/GenBank/DDBJ whole genome shotgun (WGS) entry which is preliminary data.</text>
</comment>
<evidence type="ECO:0000313" key="5">
    <source>
        <dbReference type="Proteomes" id="UP000549250"/>
    </source>
</evidence>
<dbReference type="Proteomes" id="UP000549250">
    <property type="component" value="Unassembled WGS sequence"/>
</dbReference>
<keyword evidence="5" id="KW-1185">Reference proteome</keyword>
<dbReference type="Pfam" id="PF07916">
    <property type="entry name" value="TraG_N"/>
    <property type="match status" value="1"/>
</dbReference>
<organism evidence="4 5">
    <name type="scientific">Azomonas macrocytogenes</name>
    <name type="common">Azotobacter macrocytogenes</name>
    <dbReference type="NCBI Taxonomy" id="69962"/>
    <lineage>
        <taxon>Bacteria</taxon>
        <taxon>Pseudomonadati</taxon>
        <taxon>Pseudomonadota</taxon>
        <taxon>Gammaproteobacteria</taxon>
        <taxon>Pseudomonadales</taxon>
        <taxon>Pseudomonadaceae</taxon>
        <taxon>Azomonas</taxon>
    </lineage>
</organism>
<keyword evidence="2" id="KW-0812">Transmembrane</keyword>
<dbReference type="EMBL" id="JACHXI010000034">
    <property type="protein sequence ID" value="MBB3105323.1"/>
    <property type="molecule type" value="Genomic_DNA"/>
</dbReference>
<gene>
    <name evidence="4" type="ORF">FHR87_003759</name>
</gene>
<keyword evidence="2" id="KW-0472">Membrane</keyword>